<gene>
    <name evidence="1" type="ORF">SDC9_167536</name>
</gene>
<name>A0A645G2X2_9ZZZZ</name>
<dbReference type="AlphaFoldDB" id="A0A645G2X2"/>
<proteinExistence type="predicted"/>
<accession>A0A645G2X2</accession>
<evidence type="ECO:0000313" key="1">
    <source>
        <dbReference type="EMBL" id="MPN20159.1"/>
    </source>
</evidence>
<protein>
    <submittedName>
        <fullName evidence="1">Uncharacterized protein</fullName>
    </submittedName>
</protein>
<organism evidence="1">
    <name type="scientific">bioreactor metagenome</name>
    <dbReference type="NCBI Taxonomy" id="1076179"/>
    <lineage>
        <taxon>unclassified sequences</taxon>
        <taxon>metagenomes</taxon>
        <taxon>ecological metagenomes</taxon>
    </lineage>
</organism>
<dbReference type="EMBL" id="VSSQ01067846">
    <property type="protein sequence ID" value="MPN20159.1"/>
    <property type="molecule type" value="Genomic_DNA"/>
</dbReference>
<comment type="caution">
    <text evidence="1">The sequence shown here is derived from an EMBL/GenBank/DDBJ whole genome shotgun (WGS) entry which is preliminary data.</text>
</comment>
<reference evidence="1" key="1">
    <citation type="submission" date="2019-08" db="EMBL/GenBank/DDBJ databases">
        <authorList>
            <person name="Kucharzyk K."/>
            <person name="Murdoch R.W."/>
            <person name="Higgins S."/>
            <person name="Loffler F."/>
        </authorList>
    </citation>
    <scope>NUCLEOTIDE SEQUENCE</scope>
</reference>
<sequence length="81" mass="9336">MESGKVASIHTKALCRFRNLEWTKQVGTLYLYGYKIKNIKKQMSKDIVRSNDEINLKLYSNALNESINSIKGKDIKSIWGL</sequence>